<dbReference type="AlphaFoldDB" id="S7Q3W5"/>
<dbReference type="eggNOG" id="ENOG502SN5V">
    <property type="taxonomic scope" value="Eukaryota"/>
</dbReference>
<dbReference type="EMBL" id="KB469304">
    <property type="protein sequence ID" value="EPQ54143.1"/>
    <property type="molecule type" value="Genomic_DNA"/>
</dbReference>
<feature type="compositionally biased region" description="Basic and acidic residues" evidence="1">
    <location>
        <begin position="195"/>
        <end position="204"/>
    </location>
</feature>
<feature type="compositionally biased region" description="Pro residues" evidence="1">
    <location>
        <begin position="30"/>
        <end position="41"/>
    </location>
</feature>
<keyword evidence="3" id="KW-1185">Reference proteome</keyword>
<protein>
    <recommendedName>
        <fullName evidence="4">Mediator of RNA polymerase II transcription subunit 19</fullName>
    </recommendedName>
</protein>
<dbReference type="Proteomes" id="UP000030669">
    <property type="component" value="Unassembled WGS sequence"/>
</dbReference>
<dbReference type="STRING" id="670483.S7Q3W5"/>
<reference evidence="2 3" key="1">
    <citation type="journal article" date="2012" name="Science">
        <title>The Paleozoic origin of enzymatic lignin decomposition reconstructed from 31 fungal genomes.</title>
        <authorList>
            <person name="Floudas D."/>
            <person name="Binder M."/>
            <person name="Riley R."/>
            <person name="Barry K."/>
            <person name="Blanchette R.A."/>
            <person name="Henrissat B."/>
            <person name="Martinez A.T."/>
            <person name="Otillar R."/>
            <person name="Spatafora J.W."/>
            <person name="Yadav J.S."/>
            <person name="Aerts A."/>
            <person name="Benoit I."/>
            <person name="Boyd A."/>
            <person name="Carlson A."/>
            <person name="Copeland A."/>
            <person name="Coutinho P.M."/>
            <person name="de Vries R.P."/>
            <person name="Ferreira P."/>
            <person name="Findley K."/>
            <person name="Foster B."/>
            <person name="Gaskell J."/>
            <person name="Glotzer D."/>
            <person name="Gorecki P."/>
            <person name="Heitman J."/>
            <person name="Hesse C."/>
            <person name="Hori C."/>
            <person name="Igarashi K."/>
            <person name="Jurgens J.A."/>
            <person name="Kallen N."/>
            <person name="Kersten P."/>
            <person name="Kohler A."/>
            <person name="Kuees U."/>
            <person name="Kumar T.K.A."/>
            <person name="Kuo A."/>
            <person name="LaButti K."/>
            <person name="Larrondo L.F."/>
            <person name="Lindquist E."/>
            <person name="Ling A."/>
            <person name="Lombard V."/>
            <person name="Lucas S."/>
            <person name="Lundell T."/>
            <person name="Martin R."/>
            <person name="McLaughlin D.J."/>
            <person name="Morgenstern I."/>
            <person name="Morin E."/>
            <person name="Murat C."/>
            <person name="Nagy L.G."/>
            <person name="Nolan M."/>
            <person name="Ohm R.A."/>
            <person name="Patyshakuliyeva A."/>
            <person name="Rokas A."/>
            <person name="Ruiz-Duenas F.J."/>
            <person name="Sabat G."/>
            <person name="Salamov A."/>
            <person name="Samejima M."/>
            <person name="Schmutz J."/>
            <person name="Slot J.C."/>
            <person name="St John F."/>
            <person name="Stenlid J."/>
            <person name="Sun H."/>
            <person name="Sun S."/>
            <person name="Syed K."/>
            <person name="Tsang A."/>
            <person name="Wiebenga A."/>
            <person name="Young D."/>
            <person name="Pisabarro A."/>
            <person name="Eastwood D.C."/>
            <person name="Martin F."/>
            <person name="Cullen D."/>
            <person name="Grigoriev I.V."/>
            <person name="Hibbett D.S."/>
        </authorList>
    </citation>
    <scope>NUCLEOTIDE SEQUENCE [LARGE SCALE GENOMIC DNA]</scope>
    <source>
        <strain evidence="2 3">ATCC 11539</strain>
    </source>
</reference>
<evidence type="ECO:0000313" key="3">
    <source>
        <dbReference type="Proteomes" id="UP000030669"/>
    </source>
</evidence>
<dbReference type="OMA" id="LKGWNIN"/>
<feature type="compositionally biased region" description="Gly residues" evidence="1">
    <location>
        <begin position="317"/>
        <end position="326"/>
    </location>
</feature>
<evidence type="ECO:0000313" key="2">
    <source>
        <dbReference type="EMBL" id="EPQ54143.1"/>
    </source>
</evidence>
<dbReference type="GeneID" id="19300232"/>
<feature type="compositionally biased region" description="Low complexity" evidence="1">
    <location>
        <begin position="327"/>
        <end position="338"/>
    </location>
</feature>
<proteinExistence type="predicted"/>
<organism evidence="2 3">
    <name type="scientific">Gloeophyllum trabeum (strain ATCC 11539 / FP-39264 / Madison 617)</name>
    <name type="common">Brown rot fungus</name>
    <dbReference type="NCBI Taxonomy" id="670483"/>
    <lineage>
        <taxon>Eukaryota</taxon>
        <taxon>Fungi</taxon>
        <taxon>Dikarya</taxon>
        <taxon>Basidiomycota</taxon>
        <taxon>Agaricomycotina</taxon>
        <taxon>Agaricomycetes</taxon>
        <taxon>Gloeophyllales</taxon>
        <taxon>Gloeophyllaceae</taxon>
        <taxon>Gloeophyllum</taxon>
    </lineage>
</organism>
<gene>
    <name evidence="2" type="ORF">GLOTRDRAFT_116773</name>
</gene>
<evidence type="ECO:0008006" key="4">
    <source>
        <dbReference type="Google" id="ProtNLM"/>
    </source>
</evidence>
<feature type="compositionally biased region" description="Polar residues" evidence="1">
    <location>
        <begin position="250"/>
        <end position="268"/>
    </location>
</feature>
<feature type="compositionally biased region" description="Polar residues" evidence="1">
    <location>
        <begin position="207"/>
        <end position="226"/>
    </location>
</feature>
<name>S7Q3W5_GLOTA</name>
<feature type="compositionally biased region" description="Low complexity" evidence="1">
    <location>
        <begin position="10"/>
        <end position="21"/>
    </location>
</feature>
<dbReference type="HOGENOM" id="CLU_038730_0_0_1"/>
<feature type="region of interest" description="Disordered" evidence="1">
    <location>
        <begin position="1"/>
        <end position="47"/>
    </location>
</feature>
<dbReference type="KEGG" id="gtr:GLOTRDRAFT_116773"/>
<accession>S7Q3W5</accession>
<evidence type="ECO:0000256" key="1">
    <source>
        <dbReference type="SAM" id="MobiDB-lite"/>
    </source>
</evidence>
<dbReference type="OrthoDB" id="2160599at2759"/>
<dbReference type="RefSeq" id="XP_007867472.1">
    <property type="nucleotide sequence ID" value="XM_007869281.1"/>
</dbReference>
<feature type="region of interest" description="Disordered" evidence="1">
    <location>
        <begin position="71"/>
        <end position="110"/>
    </location>
</feature>
<sequence>MDVDEPMPPAVAASANAIAGPSRSHDPPALYLPPPGPPQSTPPLTSTQDLLARFRLLPAYDQYVRPFLTTTAAPPIGSAPTPIDKGKGKEVATPAAASTPGGPGDGEEEDLRKKKNYKYLIQGIPGKHSMKKDDYLTTMMQVPPKQRIAIVPFDARTQIDAFTVPTGGLVGWNINSLIEESPQAREDRKRRKEMKRQMKEKEKSLAPNGTTVPGQAPGSSRSQSIPPSNPGGPVTAGNTPRTGTARPNVPHQQTQLQSTGTPAANGTASRLPPATKSASTPRGAPTPSTPSQDPFSIRRSKKREHEDNVGHANSQGPGAGGGGGIVNGVNGHANVNGQAGKGSGKPGMNGVRPRPQKKQRIDMRGQAREMPVQQPTPQGV</sequence>
<feature type="region of interest" description="Disordered" evidence="1">
    <location>
        <begin position="181"/>
        <end position="380"/>
    </location>
</feature>